<dbReference type="Proteomes" id="UP001381693">
    <property type="component" value="Unassembled WGS sequence"/>
</dbReference>
<gene>
    <name evidence="1" type="ORF">SK128_012206</name>
</gene>
<comment type="caution">
    <text evidence="1">The sequence shown here is derived from an EMBL/GenBank/DDBJ whole genome shotgun (WGS) entry which is preliminary data.</text>
</comment>
<dbReference type="AlphaFoldDB" id="A0AAN8XUL9"/>
<keyword evidence="2" id="KW-1185">Reference proteome</keyword>
<reference evidence="1 2" key="1">
    <citation type="submission" date="2023-11" db="EMBL/GenBank/DDBJ databases">
        <title>Halocaridina rubra genome assembly.</title>
        <authorList>
            <person name="Smith C."/>
        </authorList>
    </citation>
    <scope>NUCLEOTIDE SEQUENCE [LARGE SCALE GENOMIC DNA]</scope>
    <source>
        <strain evidence="1">EP-1</strain>
        <tissue evidence="1">Whole</tissue>
    </source>
</reference>
<evidence type="ECO:0000313" key="2">
    <source>
        <dbReference type="Proteomes" id="UP001381693"/>
    </source>
</evidence>
<evidence type="ECO:0000313" key="1">
    <source>
        <dbReference type="EMBL" id="KAK7084529.1"/>
    </source>
</evidence>
<proteinExistence type="predicted"/>
<accession>A0AAN8XUL9</accession>
<sequence>MNSPVAQRQLSRCGDGLDLDEEVVEDLFEFTRYDIYGDHKNADSLRQQCLRASYLAYIVRHPYLKHHPSPIGHDWELVDGRCRPIHHTQPALPKYLLTPSPLKQVRKMRVNMMMGKMMMYKERRGTHQKMMIKNALIRTDHVSQCHNDLQHNTKRKMVPFHVV</sequence>
<protein>
    <submittedName>
        <fullName evidence="1">Uncharacterized protein</fullName>
    </submittedName>
</protein>
<dbReference type="EMBL" id="JAXCGZ010002059">
    <property type="protein sequence ID" value="KAK7084529.1"/>
    <property type="molecule type" value="Genomic_DNA"/>
</dbReference>
<name>A0AAN8XUL9_HALRR</name>
<organism evidence="1 2">
    <name type="scientific">Halocaridina rubra</name>
    <name type="common">Hawaiian red shrimp</name>
    <dbReference type="NCBI Taxonomy" id="373956"/>
    <lineage>
        <taxon>Eukaryota</taxon>
        <taxon>Metazoa</taxon>
        <taxon>Ecdysozoa</taxon>
        <taxon>Arthropoda</taxon>
        <taxon>Crustacea</taxon>
        <taxon>Multicrustacea</taxon>
        <taxon>Malacostraca</taxon>
        <taxon>Eumalacostraca</taxon>
        <taxon>Eucarida</taxon>
        <taxon>Decapoda</taxon>
        <taxon>Pleocyemata</taxon>
        <taxon>Caridea</taxon>
        <taxon>Atyoidea</taxon>
        <taxon>Atyidae</taxon>
        <taxon>Halocaridina</taxon>
    </lineage>
</organism>